<dbReference type="Proteomes" id="UP000008743">
    <property type="component" value="Unassembled WGS sequence"/>
</dbReference>
<dbReference type="InterPro" id="IPR052394">
    <property type="entry name" value="LRR-containing"/>
</dbReference>
<accession>A0A0D2WWF0</accession>
<dbReference type="eggNOG" id="KOG4308">
    <property type="taxonomic scope" value="Eukaryota"/>
</dbReference>
<dbReference type="RefSeq" id="XP_004343609.1">
    <property type="nucleotide sequence ID" value="XM_004343559.2"/>
</dbReference>
<reference evidence="2" key="1">
    <citation type="submission" date="2011-02" db="EMBL/GenBank/DDBJ databases">
        <title>The Genome Sequence of Capsaspora owczarzaki ATCC 30864.</title>
        <authorList>
            <person name="Russ C."/>
            <person name="Cuomo C."/>
            <person name="Burger G."/>
            <person name="Gray M.W."/>
            <person name="Holland P.W.H."/>
            <person name="King N."/>
            <person name="Lang F.B.F."/>
            <person name="Roger A.J."/>
            <person name="Ruiz-Trillo I."/>
            <person name="Young S.K."/>
            <person name="Zeng Q."/>
            <person name="Gargeya S."/>
            <person name="Alvarado L."/>
            <person name="Berlin A."/>
            <person name="Chapman S.B."/>
            <person name="Chen Z."/>
            <person name="Freedman E."/>
            <person name="Gellesch M."/>
            <person name="Goldberg J."/>
            <person name="Griggs A."/>
            <person name="Gujja S."/>
            <person name="Heilman E."/>
            <person name="Heiman D."/>
            <person name="Howarth C."/>
            <person name="Mehta T."/>
            <person name="Neiman D."/>
            <person name="Pearson M."/>
            <person name="Roberts A."/>
            <person name="Saif S."/>
            <person name="Shea T."/>
            <person name="Shenoy N."/>
            <person name="Sisk P."/>
            <person name="Stolte C."/>
            <person name="Sykes S."/>
            <person name="White J."/>
            <person name="Yandava C."/>
            <person name="Haas B."/>
            <person name="Nusbaum C."/>
            <person name="Birren B."/>
        </authorList>
    </citation>
    <scope>NUCLEOTIDE SEQUENCE</scope>
    <source>
        <strain evidence="2">ATCC 30864</strain>
    </source>
</reference>
<evidence type="ECO:0000313" key="2">
    <source>
        <dbReference type="Proteomes" id="UP000008743"/>
    </source>
</evidence>
<proteinExistence type="predicted"/>
<sequence>MLSYQNMTERQRELYDKVKNARDYLEVRCVEIGDTEAQIIAEALKVNTTATSLDLSENQIGDAGALAIAEALKVNKTLFWLSLNENQIGEAGAQAIAEALKVNTRLAYLDLGLNQIGVAGAQIIAEALKVNKTLSSLSLIDNQIGGAGAQAIADTLKVNETVTSLHLQENQIGDVGAHAIAEALKVNKTLSWLDLDINEIGDVGAHAIAEALKANTAVTALHLEENQIGSTGAQEIAEALKVNTRLAFLDVHLNCIGNAGLQAFDEARHVNRILKTLLIDKQINPLAFSFFPRMSTAEDLHNVFHLLTSEPAVEDQSAALPALPTEIAELIMDKAHYWQGVQHTKREWFHVDTPDRVLKVIVPQGNSIRVKAIQVFRDWRKRPDNTGDCVFDLTVQDEQGDVQYEWAVHPTVVDSNLELVIILPANHPVIRQMREGWQVQVRASKSAQDVQFESLYVGYV</sequence>
<name>A0A0D2WWF0_CAPO3</name>
<dbReference type="InterPro" id="IPR001611">
    <property type="entry name" value="Leu-rich_rpt"/>
</dbReference>
<gene>
    <name evidence="1" type="ORF">CAOG_007735</name>
</gene>
<dbReference type="SMART" id="SM00368">
    <property type="entry name" value="LRR_RI"/>
    <property type="match status" value="7"/>
</dbReference>
<dbReference type="SUPFAM" id="SSF52047">
    <property type="entry name" value="RNI-like"/>
    <property type="match status" value="1"/>
</dbReference>
<dbReference type="PhylomeDB" id="A0A0D2WWF0"/>
<protein>
    <recommendedName>
        <fullName evidence="3">NOD3 protein</fullName>
    </recommendedName>
</protein>
<dbReference type="OrthoDB" id="272549at2759"/>
<dbReference type="InterPro" id="IPR032675">
    <property type="entry name" value="LRR_dom_sf"/>
</dbReference>
<evidence type="ECO:0000313" key="1">
    <source>
        <dbReference type="EMBL" id="KJE97305.1"/>
    </source>
</evidence>
<dbReference type="PANTHER" id="PTHR24114:SF2">
    <property type="entry name" value="F-BOX DOMAIN-CONTAINING PROTEIN-RELATED"/>
    <property type="match status" value="1"/>
</dbReference>
<dbReference type="EMBL" id="KE346373">
    <property type="protein sequence ID" value="KJE97305.1"/>
    <property type="molecule type" value="Genomic_DNA"/>
</dbReference>
<keyword evidence="2" id="KW-1185">Reference proteome</keyword>
<evidence type="ECO:0008006" key="3">
    <source>
        <dbReference type="Google" id="ProtNLM"/>
    </source>
</evidence>
<dbReference type="InParanoid" id="A0A0D2WWF0"/>
<dbReference type="Pfam" id="PF13516">
    <property type="entry name" value="LRR_6"/>
    <property type="match status" value="8"/>
</dbReference>
<organism evidence="1 2">
    <name type="scientific">Capsaspora owczarzaki (strain ATCC 30864)</name>
    <dbReference type="NCBI Taxonomy" id="595528"/>
    <lineage>
        <taxon>Eukaryota</taxon>
        <taxon>Filasterea</taxon>
        <taxon>Capsaspora</taxon>
    </lineage>
</organism>
<dbReference type="PANTHER" id="PTHR24114">
    <property type="entry name" value="LEUCINE RICH REPEAT FAMILY PROTEIN"/>
    <property type="match status" value="1"/>
</dbReference>
<dbReference type="Gene3D" id="3.80.10.10">
    <property type="entry name" value="Ribonuclease Inhibitor"/>
    <property type="match status" value="3"/>
</dbReference>
<dbReference type="AlphaFoldDB" id="A0A0D2WWF0"/>